<dbReference type="PANTHER" id="PTHR42718">
    <property type="entry name" value="MAJOR FACILITATOR SUPERFAMILY MULTIDRUG TRANSPORTER MFSC"/>
    <property type="match status" value="1"/>
</dbReference>
<dbReference type="PANTHER" id="PTHR42718:SF9">
    <property type="entry name" value="MAJOR FACILITATOR SUPERFAMILY MULTIDRUG TRANSPORTER MFSC"/>
    <property type="match status" value="1"/>
</dbReference>
<keyword evidence="3 6" id="KW-0812">Transmembrane</keyword>
<feature type="transmembrane region" description="Helical" evidence="6">
    <location>
        <begin position="178"/>
        <end position="196"/>
    </location>
</feature>
<dbReference type="PROSITE" id="PS50850">
    <property type="entry name" value="MFS"/>
    <property type="match status" value="1"/>
</dbReference>
<accession>A0A6I4MG80</accession>
<evidence type="ECO:0000256" key="3">
    <source>
        <dbReference type="ARBA" id="ARBA00022692"/>
    </source>
</evidence>
<protein>
    <submittedName>
        <fullName evidence="8">MFS transporter</fullName>
    </submittedName>
</protein>
<dbReference type="InterPro" id="IPR036259">
    <property type="entry name" value="MFS_trans_sf"/>
</dbReference>
<gene>
    <name evidence="8" type="ORF">F8568_025015</name>
</gene>
<feature type="transmembrane region" description="Helical" evidence="6">
    <location>
        <begin position="7"/>
        <end position="31"/>
    </location>
</feature>
<organism evidence="8 9">
    <name type="scientific">Actinomadura physcomitrii</name>
    <dbReference type="NCBI Taxonomy" id="2650748"/>
    <lineage>
        <taxon>Bacteria</taxon>
        <taxon>Bacillati</taxon>
        <taxon>Actinomycetota</taxon>
        <taxon>Actinomycetes</taxon>
        <taxon>Streptosporangiales</taxon>
        <taxon>Thermomonosporaceae</taxon>
        <taxon>Actinomadura</taxon>
    </lineage>
</organism>
<evidence type="ECO:0000256" key="1">
    <source>
        <dbReference type="ARBA" id="ARBA00004651"/>
    </source>
</evidence>
<feature type="transmembrane region" description="Helical" evidence="6">
    <location>
        <begin position="73"/>
        <end position="91"/>
    </location>
</feature>
<keyword evidence="4 6" id="KW-1133">Transmembrane helix</keyword>
<dbReference type="EMBL" id="WBMS02000020">
    <property type="protein sequence ID" value="MWA03585.1"/>
    <property type="molecule type" value="Genomic_DNA"/>
</dbReference>
<dbReference type="Gene3D" id="1.20.1250.20">
    <property type="entry name" value="MFS general substrate transporter like domains"/>
    <property type="match status" value="1"/>
</dbReference>
<dbReference type="SUPFAM" id="SSF103473">
    <property type="entry name" value="MFS general substrate transporter"/>
    <property type="match status" value="1"/>
</dbReference>
<evidence type="ECO:0000313" key="8">
    <source>
        <dbReference type="EMBL" id="MWA03585.1"/>
    </source>
</evidence>
<comment type="caution">
    <text evidence="8">The sequence shown here is derived from an EMBL/GenBank/DDBJ whole genome shotgun (WGS) entry which is preliminary data.</text>
</comment>
<evidence type="ECO:0000259" key="7">
    <source>
        <dbReference type="PROSITE" id="PS50850"/>
    </source>
</evidence>
<evidence type="ECO:0000256" key="2">
    <source>
        <dbReference type="ARBA" id="ARBA00022448"/>
    </source>
</evidence>
<dbReference type="AlphaFoldDB" id="A0A6I4MG80"/>
<dbReference type="GO" id="GO:0005886">
    <property type="term" value="C:plasma membrane"/>
    <property type="evidence" value="ECO:0007669"/>
    <property type="project" value="UniProtKB-SubCell"/>
</dbReference>
<feature type="domain" description="Major facilitator superfamily (MFS) profile" evidence="7">
    <location>
        <begin position="1"/>
        <end position="201"/>
    </location>
</feature>
<sequence>MFRVRTFAVSTVLLFVSSVALYGALLLLPLFYQTLRGDTVLDAGLLLAPQGVGMLLTRTMAGRLTDRVGSRPVVLGGLLVMVAGTAAYTRAGTDTSDVLLLNLVIRGAGFGAVTIPLMATAFIGLEREQIPHASAATRIAQQVGGSFGAAIMAMILQTQLTAHHAEGLAGKVTAFDNAFWWTLGLTAVAAIPAVVLPRRRKNTVSVQ</sequence>
<evidence type="ECO:0000256" key="6">
    <source>
        <dbReference type="SAM" id="Phobius"/>
    </source>
</evidence>
<feature type="transmembrane region" description="Helical" evidence="6">
    <location>
        <begin position="103"/>
        <end position="125"/>
    </location>
</feature>
<comment type="subcellular location">
    <subcellularLocation>
        <location evidence="1">Cell membrane</location>
        <topology evidence="1">Multi-pass membrane protein</topology>
    </subcellularLocation>
</comment>
<evidence type="ECO:0000256" key="4">
    <source>
        <dbReference type="ARBA" id="ARBA00022989"/>
    </source>
</evidence>
<keyword evidence="5 6" id="KW-0472">Membrane</keyword>
<feature type="transmembrane region" description="Helical" evidence="6">
    <location>
        <begin position="43"/>
        <end position="61"/>
    </location>
</feature>
<reference evidence="8" key="1">
    <citation type="submission" date="2019-12" db="EMBL/GenBank/DDBJ databases">
        <title>Actinomadura physcomitrii sp. nov., a novel actinomycete isolated from moss [Physcomitrium sphaericum (Ludw) Fuernr].</title>
        <authorList>
            <person name="Zhuang X."/>
        </authorList>
    </citation>
    <scope>NUCLEOTIDE SEQUENCE [LARGE SCALE GENOMIC DNA]</scope>
    <source>
        <strain evidence="8">LD22</strain>
    </source>
</reference>
<feature type="transmembrane region" description="Helical" evidence="6">
    <location>
        <begin position="137"/>
        <end position="158"/>
    </location>
</feature>
<dbReference type="InterPro" id="IPR011701">
    <property type="entry name" value="MFS"/>
</dbReference>
<dbReference type="Proteomes" id="UP000462055">
    <property type="component" value="Unassembled WGS sequence"/>
</dbReference>
<proteinExistence type="predicted"/>
<dbReference type="InterPro" id="IPR020846">
    <property type="entry name" value="MFS_dom"/>
</dbReference>
<evidence type="ECO:0000256" key="5">
    <source>
        <dbReference type="ARBA" id="ARBA00023136"/>
    </source>
</evidence>
<evidence type="ECO:0000313" key="9">
    <source>
        <dbReference type="Proteomes" id="UP000462055"/>
    </source>
</evidence>
<keyword evidence="9" id="KW-1185">Reference proteome</keyword>
<keyword evidence="2" id="KW-0813">Transport</keyword>
<dbReference type="Pfam" id="PF07690">
    <property type="entry name" value="MFS_1"/>
    <property type="match status" value="1"/>
</dbReference>
<dbReference type="GO" id="GO:0022857">
    <property type="term" value="F:transmembrane transporter activity"/>
    <property type="evidence" value="ECO:0007669"/>
    <property type="project" value="InterPro"/>
</dbReference>
<name>A0A6I4MG80_9ACTN</name>